<organism evidence="1">
    <name type="scientific">Picea glauca</name>
    <name type="common">White spruce</name>
    <name type="synonym">Pinus glauca</name>
    <dbReference type="NCBI Taxonomy" id="3330"/>
    <lineage>
        <taxon>Eukaryota</taxon>
        <taxon>Viridiplantae</taxon>
        <taxon>Streptophyta</taxon>
        <taxon>Embryophyta</taxon>
        <taxon>Tracheophyta</taxon>
        <taxon>Spermatophyta</taxon>
        <taxon>Pinopsida</taxon>
        <taxon>Pinidae</taxon>
        <taxon>Conifers I</taxon>
        <taxon>Pinales</taxon>
        <taxon>Pinaceae</taxon>
        <taxon>Picea</taxon>
    </lineage>
</organism>
<dbReference type="AlphaFoldDB" id="A0A117NHQ6"/>
<name>A0A117NHQ6_PICGL</name>
<sequence>MLIKTKLCGVPTKSLRLLRQQIKKLTGEKDGILKGAQTAVIGLLEREMGQLRVNALYIWTVLSDTSGRGSGRREEAAFQ</sequence>
<geneLocation type="mitochondrion" evidence="1"/>
<proteinExistence type="predicted"/>
<reference evidence="1" key="1">
    <citation type="journal article" date="2015" name="Genome Biol. Evol.">
        <title>Organellar Genomes of White Spruce (Picea glauca): Assembly and Annotation.</title>
        <authorList>
            <person name="Jackman S.D."/>
            <person name="Warren R.L."/>
            <person name="Gibb E.A."/>
            <person name="Vandervalk B.P."/>
            <person name="Mohamadi H."/>
            <person name="Chu J."/>
            <person name="Raymond A."/>
            <person name="Pleasance S."/>
            <person name="Coope R."/>
            <person name="Wildung M.R."/>
            <person name="Ritland C.E."/>
            <person name="Bousquet J."/>
            <person name="Jones S.J."/>
            <person name="Bohlmann J."/>
            <person name="Birol I."/>
        </authorList>
    </citation>
    <scope>NUCLEOTIDE SEQUENCE [LARGE SCALE GENOMIC DNA]</scope>
    <source>
        <tissue evidence="1">Flushing bud</tissue>
    </source>
</reference>
<gene>
    <name evidence="1" type="ORF">ABT39_MTgene4106</name>
</gene>
<comment type="caution">
    <text evidence="1">The sequence shown here is derived from an EMBL/GenBank/DDBJ whole genome shotgun (WGS) entry which is preliminary data.</text>
</comment>
<dbReference type="EMBL" id="LKAM01000004">
    <property type="protein sequence ID" value="KUM48770.1"/>
    <property type="molecule type" value="Genomic_DNA"/>
</dbReference>
<keyword evidence="1" id="KW-0496">Mitochondrion</keyword>
<accession>A0A117NHQ6</accession>
<protein>
    <submittedName>
        <fullName evidence="1">Uncharacterized protein</fullName>
    </submittedName>
</protein>
<evidence type="ECO:0000313" key="1">
    <source>
        <dbReference type="EMBL" id="KUM48770.1"/>
    </source>
</evidence>